<feature type="signal peptide" evidence="5">
    <location>
        <begin position="1"/>
        <end position="19"/>
    </location>
</feature>
<dbReference type="InterPro" id="IPR007867">
    <property type="entry name" value="GMC_OxRtase_C"/>
</dbReference>
<accession>A0A9N9RUL1</accession>
<comment type="cofactor">
    <cofactor evidence="3">
        <name>FAD</name>
        <dbReference type="ChEBI" id="CHEBI:57692"/>
    </cofactor>
</comment>
<evidence type="ECO:0000313" key="7">
    <source>
        <dbReference type="EMBL" id="CAG9805387.1"/>
    </source>
</evidence>
<evidence type="ECO:0000313" key="8">
    <source>
        <dbReference type="Proteomes" id="UP001153620"/>
    </source>
</evidence>
<dbReference type="Gene3D" id="3.30.560.10">
    <property type="entry name" value="Glucose Oxidase, domain 3"/>
    <property type="match status" value="1"/>
</dbReference>
<keyword evidence="5" id="KW-0732">Signal</keyword>
<keyword evidence="4" id="KW-0285">Flavoprotein</keyword>
<reference evidence="7" key="1">
    <citation type="submission" date="2022-01" db="EMBL/GenBank/DDBJ databases">
        <authorList>
            <person name="King R."/>
        </authorList>
    </citation>
    <scope>NUCLEOTIDE SEQUENCE</scope>
</reference>
<dbReference type="PIRSF" id="PIRSF000137">
    <property type="entry name" value="Alcohol_oxidase"/>
    <property type="match status" value="1"/>
</dbReference>
<protein>
    <recommendedName>
        <fullName evidence="6">Glucose-methanol-choline oxidoreductase N-terminal domain-containing protein</fullName>
    </recommendedName>
</protein>
<keyword evidence="3 4" id="KW-0274">FAD</keyword>
<dbReference type="Proteomes" id="UP001153620">
    <property type="component" value="Chromosome 2"/>
</dbReference>
<evidence type="ECO:0000256" key="1">
    <source>
        <dbReference type="ARBA" id="ARBA00010790"/>
    </source>
</evidence>
<dbReference type="AlphaFoldDB" id="A0A9N9RUL1"/>
<dbReference type="InterPro" id="IPR012132">
    <property type="entry name" value="GMC_OxRdtase"/>
</dbReference>
<dbReference type="InterPro" id="IPR000172">
    <property type="entry name" value="GMC_OxRdtase_N"/>
</dbReference>
<organism evidence="7 8">
    <name type="scientific">Chironomus riparius</name>
    <dbReference type="NCBI Taxonomy" id="315576"/>
    <lineage>
        <taxon>Eukaryota</taxon>
        <taxon>Metazoa</taxon>
        <taxon>Ecdysozoa</taxon>
        <taxon>Arthropoda</taxon>
        <taxon>Hexapoda</taxon>
        <taxon>Insecta</taxon>
        <taxon>Pterygota</taxon>
        <taxon>Neoptera</taxon>
        <taxon>Endopterygota</taxon>
        <taxon>Diptera</taxon>
        <taxon>Nematocera</taxon>
        <taxon>Chironomoidea</taxon>
        <taxon>Chironomidae</taxon>
        <taxon>Chironominae</taxon>
        <taxon>Chironomus</taxon>
    </lineage>
</organism>
<sequence>MGNLLKFLVILTIACQVHGIFLRGSLINELAKHVNVLSDIISFNFRLLQENVEPPRYLRKYDFIIVGSGPGGCALANRLTENKNWNVLMIEAGHVETLLQNIPLFAAINQRSEYDWAFRPEPQTHACQGMNDNQCFFPRGKGVGGSSIINYMIYNRGHYNDFDRWEEAGNPGWSFDNIEQYFKKAEAKTLGDLKKLLKQVNVEYNPFKTKIAHTFLDGHKELGFDEIQYNLHSRPGVSYLQASTLNGYRHTAFRAYIKDILNRPNFHIMINTQVTKILINPQTKTAYGVEFQRFGRRQKMLARKEVILSAGTFNSAKLLILSGVGNRQDLKKLGIPLIQELQVGKQIRDHYAYYGITFVFNSTGNSVSLLTTLRPENLQSYVEGQGKISLPGSGEALSFIQTSVNERGGNVPDSEFFQLSGGLYTDFGIAAAALNLKQEIYDKVYKPLEASLYDSMTLLVITFHPKSIGHIKLKDRNPLSYPIIYPNILSHPDDVQTIFESIKFAHTLLETEAFRKLGGRVHPIPLPGCDHLHFGSDAYWRCTIHSLTSTIHHQSTSCKMGKRTDKFAVVNHELKVYGIKRLRVVDTSIIPEPTSGHTNAVSFMIGEKAADMIKDKWSKK</sequence>
<feature type="active site" description="Proton donor" evidence="2">
    <location>
        <position position="553"/>
    </location>
</feature>
<evidence type="ECO:0000256" key="2">
    <source>
        <dbReference type="PIRSR" id="PIRSR000137-1"/>
    </source>
</evidence>
<evidence type="ECO:0000256" key="3">
    <source>
        <dbReference type="PIRSR" id="PIRSR000137-2"/>
    </source>
</evidence>
<gene>
    <name evidence="7" type="ORF">CHIRRI_LOCUS8259</name>
</gene>
<evidence type="ECO:0000256" key="4">
    <source>
        <dbReference type="RuleBase" id="RU003968"/>
    </source>
</evidence>
<feature type="chain" id="PRO_5040281599" description="Glucose-methanol-choline oxidoreductase N-terminal domain-containing protein" evidence="5">
    <location>
        <begin position="20"/>
        <end position="620"/>
    </location>
</feature>
<dbReference type="SUPFAM" id="SSF54373">
    <property type="entry name" value="FAD-linked reductases, C-terminal domain"/>
    <property type="match status" value="1"/>
</dbReference>
<dbReference type="PROSITE" id="PS00623">
    <property type="entry name" value="GMC_OXRED_1"/>
    <property type="match status" value="1"/>
</dbReference>
<dbReference type="PANTHER" id="PTHR11552:SF208">
    <property type="entry name" value="RE36204P-RELATED"/>
    <property type="match status" value="1"/>
</dbReference>
<feature type="active site" description="Proton acceptor" evidence="2">
    <location>
        <position position="597"/>
    </location>
</feature>
<proteinExistence type="inferred from homology"/>
<keyword evidence="8" id="KW-1185">Reference proteome</keyword>
<dbReference type="GO" id="GO:0016614">
    <property type="term" value="F:oxidoreductase activity, acting on CH-OH group of donors"/>
    <property type="evidence" value="ECO:0007669"/>
    <property type="project" value="InterPro"/>
</dbReference>
<dbReference type="Pfam" id="PF05199">
    <property type="entry name" value="GMC_oxred_C"/>
    <property type="match status" value="1"/>
</dbReference>
<dbReference type="Pfam" id="PF00732">
    <property type="entry name" value="GMC_oxred_N"/>
    <property type="match status" value="1"/>
</dbReference>
<dbReference type="InterPro" id="IPR036188">
    <property type="entry name" value="FAD/NAD-bd_sf"/>
</dbReference>
<evidence type="ECO:0000259" key="6">
    <source>
        <dbReference type="PROSITE" id="PS00623"/>
    </source>
</evidence>
<name>A0A9N9RUL1_9DIPT</name>
<dbReference type="GO" id="GO:0050660">
    <property type="term" value="F:flavin adenine dinucleotide binding"/>
    <property type="evidence" value="ECO:0007669"/>
    <property type="project" value="InterPro"/>
</dbReference>
<feature type="binding site" evidence="3">
    <location>
        <position position="274"/>
    </location>
    <ligand>
        <name>FAD</name>
        <dbReference type="ChEBI" id="CHEBI:57692"/>
    </ligand>
</feature>
<dbReference type="EMBL" id="OU895878">
    <property type="protein sequence ID" value="CAG9805387.1"/>
    <property type="molecule type" value="Genomic_DNA"/>
</dbReference>
<comment type="similarity">
    <text evidence="1 4">Belongs to the GMC oxidoreductase family.</text>
</comment>
<reference evidence="7" key="2">
    <citation type="submission" date="2022-10" db="EMBL/GenBank/DDBJ databases">
        <authorList>
            <consortium name="ENA_rothamsted_submissions"/>
            <consortium name="culmorum"/>
            <person name="King R."/>
        </authorList>
    </citation>
    <scope>NUCLEOTIDE SEQUENCE</scope>
</reference>
<dbReference type="Gene3D" id="3.50.50.60">
    <property type="entry name" value="FAD/NAD(P)-binding domain"/>
    <property type="match status" value="1"/>
</dbReference>
<dbReference type="SUPFAM" id="SSF51905">
    <property type="entry name" value="FAD/NAD(P)-binding domain"/>
    <property type="match status" value="1"/>
</dbReference>
<dbReference type="OrthoDB" id="269227at2759"/>
<dbReference type="PANTHER" id="PTHR11552">
    <property type="entry name" value="GLUCOSE-METHANOL-CHOLINE GMC OXIDOREDUCTASE"/>
    <property type="match status" value="1"/>
</dbReference>
<feature type="domain" description="Glucose-methanol-choline oxidoreductase N-terminal" evidence="6">
    <location>
        <begin position="140"/>
        <end position="163"/>
    </location>
</feature>
<evidence type="ECO:0000256" key="5">
    <source>
        <dbReference type="SAM" id="SignalP"/>
    </source>
</evidence>